<evidence type="ECO:0000256" key="5">
    <source>
        <dbReference type="ARBA" id="ARBA00023136"/>
    </source>
</evidence>
<protein>
    <submittedName>
        <fullName evidence="8">Lipid A biosynthesis lauroyltransferase</fullName>
        <ecNumber evidence="8">2.3.1.241</ecNumber>
    </submittedName>
</protein>
<dbReference type="Proteomes" id="UP000196005">
    <property type="component" value="Chromosome"/>
</dbReference>
<dbReference type="RefSeq" id="WP_161492037.1">
    <property type="nucleotide sequence ID" value="NZ_CP021416.1"/>
</dbReference>
<name>A0A1Y0HMY6_9BACT</name>
<evidence type="ECO:0000256" key="1">
    <source>
        <dbReference type="ARBA" id="ARBA00004533"/>
    </source>
</evidence>
<keyword evidence="3" id="KW-0997">Cell inner membrane</keyword>
<dbReference type="AlphaFoldDB" id="A0A1Y0HMY6"/>
<accession>A0A1Y0HMY6</accession>
<keyword evidence="9" id="KW-1185">Reference proteome</keyword>
<dbReference type="GO" id="GO:0005886">
    <property type="term" value="C:plasma membrane"/>
    <property type="evidence" value="ECO:0007669"/>
    <property type="project" value="UniProtKB-SubCell"/>
</dbReference>
<dbReference type="EMBL" id="CP021416">
    <property type="protein sequence ID" value="ARU49462.1"/>
    <property type="molecule type" value="Genomic_DNA"/>
</dbReference>
<evidence type="ECO:0000313" key="9">
    <source>
        <dbReference type="Proteomes" id="UP000196005"/>
    </source>
</evidence>
<dbReference type="PANTHER" id="PTHR30606">
    <property type="entry name" value="LIPID A BIOSYNTHESIS LAUROYL ACYLTRANSFERASE"/>
    <property type="match status" value="1"/>
</dbReference>
<sequence>MLDYFYLSAFWLFKLFVTKLPKPLLTFLINLFAAIGYLVDKKHTKIAKVNLDLAFEDRMSEERKIEIIKQCYKNLLYLLKDFIENQTISKEKLLQKVTFHNEHIYVEALKLKKGVIFQTAHYGNWEIMSLAVGAKFGPISIIGRELDSKVMNSILEKNRQRFNVTLLDKKGAMRGILKALKNGGSVGLLVDQNTSENEGVLVPFFGKLVRHTPAAAQFAKKTDCIIIPAFITTQDHEHFDLTFYEPILAPRDDNEQSLLNSIQAQAAITQRIIESKPDEWFWFHRRWKNQYEECYK</sequence>
<keyword evidence="2" id="KW-1003">Cell membrane</keyword>
<dbReference type="CDD" id="cd07984">
    <property type="entry name" value="LPLAT_LABLAT-like"/>
    <property type="match status" value="1"/>
</dbReference>
<dbReference type="NCBIfam" id="NF006270">
    <property type="entry name" value="PRK08419.1"/>
    <property type="match status" value="1"/>
</dbReference>
<keyword evidence="6 8" id="KW-0012">Acyltransferase</keyword>
<dbReference type="PANTHER" id="PTHR30606:SF9">
    <property type="entry name" value="LIPID A BIOSYNTHESIS LAUROYLTRANSFERASE"/>
    <property type="match status" value="1"/>
</dbReference>
<comment type="subcellular location">
    <subcellularLocation>
        <location evidence="1">Cell inner membrane</location>
    </subcellularLocation>
</comment>
<evidence type="ECO:0000256" key="3">
    <source>
        <dbReference type="ARBA" id="ARBA00022519"/>
    </source>
</evidence>
<reference evidence="9" key="1">
    <citation type="submission" date="2017-05" db="EMBL/GenBank/DDBJ databases">
        <title>Dechlorination kinetics govern the competition between two new strains of the genus Sulfurospirillum.</title>
        <authorList>
            <person name="Buttet G.F."/>
            <person name="Murray A.M."/>
            <person name="Goris T."/>
            <person name="Burion M."/>
            <person name="Lin B."/>
            <person name="Rolle M."/>
            <person name="Maillard J."/>
        </authorList>
    </citation>
    <scope>NUCLEOTIDE SEQUENCE [LARGE SCALE GENOMIC DNA]</scope>
    <source>
        <strain evidence="9">SL2-1</strain>
    </source>
</reference>
<proteinExistence type="predicted"/>
<organism evidence="8 9">
    <name type="scientific">Sulfurospirillum diekertiae</name>
    <dbReference type="NCBI Taxonomy" id="1854492"/>
    <lineage>
        <taxon>Bacteria</taxon>
        <taxon>Pseudomonadati</taxon>
        <taxon>Campylobacterota</taxon>
        <taxon>Epsilonproteobacteria</taxon>
        <taxon>Campylobacterales</taxon>
        <taxon>Sulfurospirillaceae</taxon>
        <taxon>Sulfurospirillum</taxon>
    </lineage>
</organism>
<dbReference type="EC" id="2.3.1.241" evidence="8"/>
<evidence type="ECO:0000313" key="8">
    <source>
        <dbReference type="EMBL" id="ARU49462.1"/>
    </source>
</evidence>
<dbReference type="KEGG" id="suls:Sdiek1_2311"/>
<dbReference type="GO" id="GO:0009247">
    <property type="term" value="P:glycolipid biosynthetic process"/>
    <property type="evidence" value="ECO:0007669"/>
    <property type="project" value="UniProtKB-ARBA"/>
</dbReference>
<dbReference type="Pfam" id="PF03279">
    <property type="entry name" value="Lip_A_acyltrans"/>
    <property type="match status" value="1"/>
</dbReference>
<evidence type="ECO:0000256" key="6">
    <source>
        <dbReference type="ARBA" id="ARBA00023315"/>
    </source>
</evidence>
<keyword evidence="5 7" id="KW-0472">Membrane</keyword>
<feature type="transmembrane region" description="Helical" evidence="7">
    <location>
        <begin position="20"/>
        <end position="39"/>
    </location>
</feature>
<gene>
    <name evidence="8" type="ORF">Sdiek1_2311</name>
</gene>
<dbReference type="InterPro" id="IPR004960">
    <property type="entry name" value="LipA_acyltrans"/>
</dbReference>
<keyword evidence="7" id="KW-1133">Transmembrane helix</keyword>
<keyword evidence="7" id="KW-0812">Transmembrane</keyword>
<evidence type="ECO:0000256" key="7">
    <source>
        <dbReference type="SAM" id="Phobius"/>
    </source>
</evidence>
<evidence type="ECO:0000256" key="2">
    <source>
        <dbReference type="ARBA" id="ARBA00022475"/>
    </source>
</evidence>
<dbReference type="GO" id="GO:0008913">
    <property type="term" value="F:Kdo2-lipid IVA acyltransferase activity"/>
    <property type="evidence" value="ECO:0007669"/>
    <property type="project" value="UniProtKB-EC"/>
</dbReference>
<evidence type="ECO:0000256" key="4">
    <source>
        <dbReference type="ARBA" id="ARBA00022679"/>
    </source>
</evidence>
<keyword evidence="4 8" id="KW-0808">Transferase</keyword>